<gene>
    <name evidence="2" type="ORF">SAMN04488056_1229</name>
</gene>
<protein>
    <submittedName>
        <fullName evidence="2">Uncharacterized protein</fullName>
    </submittedName>
</protein>
<evidence type="ECO:0000256" key="1">
    <source>
        <dbReference type="SAM" id="MobiDB-lite"/>
    </source>
</evidence>
<dbReference type="EMBL" id="FOVR01000022">
    <property type="protein sequence ID" value="SFP10080.1"/>
    <property type="molecule type" value="Genomic_DNA"/>
</dbReference>
<sequence>MTGQRTKGTFDAVQRFRSELRMGHRSLLASFLGDKVSTILGAIQSYSRGYRCAREKNIEFTGLSGRKTELLDCSSEFLQQSREKLTKGEKGKRYLLQNNKKPHRKDEVFC</sequence>
<feature type="region of interest" description="Disordered" evidence="1">
    <location>
        <begin position="89"/>
        <end position="110"/>
    </location>
</feature>
<name>A0A1I5MKQ3_9HYPH</name>
<dbReference type="AlphaFoldDB" id="A0A1I5MKQ3"/>
<evidence type="ECO:0000313" key="2">
    <source>
        <dbReference type="EMBL" id="SFP10080.1"/>
    </source>
</evidence>
<proteinExistence type="predicted"/>
<organism evidence="2 3">
    <name type="scientific">Cohaesibacter marisflavi</name>
    <dbReference type="NCBI Taxonomy" id="655353"/>
    <lineage>
        <taxon>Bacteria</taxon>
        <taxon>Pseudomonadati</taxon>
        <taxon>Pseudomonadota</taxon>
        <taxon>Alphaproteobacteria</taxon>
        <taxon>Hyphomicrobiales</taxon>
        <taxon>Cohaesibacteraceae</taxon>
    </lineage>
</organism>
<keyword evidence="3" id="KW-1185">Reference proteome</keyword>
<reference evidence="2 3" key="1">
    <citation type="submission" date="2016-10" db="EMBL/GenBank/DDBJ databases">
        <authorList>
            <person name="de Groot N.N."/>
        </authorList>
    </citation>
    <scope>NUCLEOTIDE SEQUENCE [LARGE SCALE GENOMIC DNA]</scope>
    <source>
        <strain evidence="2 3">CGMCC 1.9157</strain>
    </source>
</reference>
<accession>A0A1I5MKQ3</accession>
<dbReference type="Proteomes" id="UP000199236">
    <property type="component" value="Unassembled WGS sequence"/>
</dbReference>
<evidence type="ECO:0000313" key="3">
    <source>
        <dbReference type="Proteomes" id="UP000199236"/>
    </source>
</evidence>